<dbReference type="InterPro" id="IPR001296">
    <property type="entry name" value="Glyco_trans_1"/>
</dbReference>
<evidence type="ECO:0000313" key="3">
    <source>
        <dbReference type="EMBL" id="OGZ31690.1"/>
    </source>
</evidence>
<dbReference type="Gene3D" id="3.40.50.2000">
    <property type="entry name" value="Glycogen Phosphorylase B"/>
    <property type="match status" value="2"/>
</dbReference>
<dbReference type="STRING" id="1801726.A3H02_01325"/>
<evidence type="ECO:0000259" key="2">
    <source>
        <dbReference type="Pfam" id="PF13439"/>
    </source>
</evidence>
<evidence type="ECO:0000313" key="4">
    <source>
        <dbReference type="Proteomes" id="UP000176787"/>
    </source>
</evidence>
<dbReference type="InterPro" id="IPR028098">
    <property type="entry name" value="Glyco_trans_4-like_N"/>
</dbReference>
<comment type="caution">
    <text evidence="3">The sequence shown here is derived from an EMBL/GenBank/DDBJ whole genome shotgun (WGS) entry which is preliminary data.</text>
</comment>
<proteinExistence type="predicted"/>
<organism evidence="3 4">
    <name type="scientific">Candidatus Niyogibacteria bacterium RIFCSPLOWO2_12_FULL_41_13</name>
    <dbReference type="NCBI Taxonomy" id="1801726"/>
    <lineage>
        <taxon>Bacteria</taxon>
        <taxon>Candidatus Niyogiibacteriota</taxon>
    </lineage>
</organism>
<sequence>MNKTRLLFIITKSVWAGAGKYVFDLATNLPKEEFEIAMSMGGKELLWQKLEQEKIKLYQIPHFQRNIAFFSDVFSFFEILSVLREFKPDIIQVNSSKAGGVTGLAFWFYKIGNRQLSNVKCFFTAHGWAFAENRPRWQIFLIKLFTKITCWFYDKIIVVSQNDYNLAVENKIAPSDKLIVIHNGVKPVSFLSRDEAQKKLLNKTSPLVIGAIAEWTKNKGLIYLFEALDKIKEKKIDVVLIGSGENPDKELMRKAVKKYGFGNVYLHEFIPEAVSYLKAFDIFVLPSIKEGLPYVLLEAGLAAVAVVAAKVGGIPEIIEDRKTGLLVEPKNPEAIAEALGNLINDEKLRKEFGLNLHKKIMEEFGFEKMLKNTKEILLS</sequence>
<dbReference type="PANTHER" id="PTHR12526">
    <property type="entry name" value="GLYCOSYLTRANSFERASE"/>
    <property type="match status" value="1"/>
</dbReference>
<evidence type="ECO:0008006" key="5">
    <source>
        <dbReference type="Google" id="ProtNLM"/>
    </source>
</evidence>
<protein>
    <recommendedName>
        <fullName evidence="5">Glycosyl transferase family 1</fullName>
    </recommendedName>
</protein>
<evidence type="ECO:0000259" key="1">
    <source>
        <dbReference type="Pfam" id="PF00534"/>
    </source>
</evidence>
<dbReference type="AlphaFoldDB" id="A0A1G2F214"/>
<gene>
    <name evidence="3" type="ORF">A3H02_01325</name>
</gene>
<reference evidence="3 4" key="1">
    <citation type="journal article" date="2016" name="Nat. Commun.">
        <title>Thousands of microbial genomes shed light on interconnected biogeochemical processes in an aquifer system.</title>
        <authorList>
            <person name="Anantharaman K."/>
            <person name="Brown C.T."/>
            <person name="Hug L.A."/>
            <person name="Sharon I."/>
            <person name="Castelle C.J."/>
            <person name="Probst A.J."/>
            <person name="Thomas B.C."/>
            <person name="Singh A."/>
            <person name="Wilkins M.J."/>
            <person name="Karaoz U."/>
            <person name="Brodie E.L."/>
            <person name="Williams K.H."/>
            <person name="Hubbard S.S."/>
            <person name="Banfield J.F."/>
        </authorList>
    </citation>
    <scope>NUCLEOTIDE SEQUENCE [LARGE SCALE GENOMIC DNA]</scope>
</reference>
<dbReference type="Pfam" id="PF00534">
    <property type="entry name" value="Glycos_transf_1"/>
    <property type="match status" value="1"/>
</dbReference>
<dbReference type="Proteomes" id="UP000176787">
    <property type="component" value="Unassembled WGS sequence"/>
</dbReference>
<dbReference type="GO" id="GO:0016757">
    <property type="term" value="F:glycosyltransferase activity"/>
    <property type="evidence" value="ECO:0007669"/>
    <property type="project" value="InterPro"/>
</dbReference>
<dbReference type="SUPFAM" id="SSF53756">
    <property type="entry name" value="UDP-Glycosyltransferase/glycogen phosphorylase"/>
    <property type="match status" value="1"/>
</dbReference>
<feature type="domain" description="Glycosyl transferase family 1" evidence="1">
    <location>
        <begin position="193"/>
        <end position="355"/>
    </location>
</feature>
<name>A0A1G2F214_9BACT</name>
<dbReference type="EMBL" id="MHMS01000023">
    <property type="protein sequence ID" value="OGZ31690.1"/>
    <property type="molecule type" value="Genomic_DNA"/>
</dbReference>
<dbReference type="Pfam" id="PF13439">
    <property type="entry name" value="Glyco_transf_4"/>
    <property type="match status" value="1"/>
</dbReference>
<accession>A0A1G2F214</accession>
<feature type="domain" description="Glycosyltransferase subfamily 4-like N-terminal" evidence="2">
    <location>
        <begin position="17"/>
        <end position="186"/>
    </location>
</feature>